<dbReference type="Proteomes" id="UP000645828">
    <property type="component" value="Unassembled WGS sequence"/>
</dbReference>
<evidence type="ECO:0000259" key="4">
    <source>
        <dbReference type="Pfam" id="PF00298"/>
    </source>
</evidence>
<proteinExistence type="inferred from homology"/>
<evidence type="ECO:0000313" key="5">
    <source>
        <dbReference type="EMBL" id="CAD7687348.1"/>
    </source>
</evidence>
<gene>
    <name evidence="5" type="ORF">NYPRO_LOCUS20141</name>
</gene>
<sequence length="83" mass="9221">MLPQLDPDKIHIAYLRCSGGEVNSESDLAWKISLLGVQAQIEAVPSASALIIKVLKEPPRDRKKQKNIKYNGNTTFDEMVNIA</sequence>
<evidence type="ECO:0000256" key="2">
    <source>
        <dbReference type="ARBA" id="ARBA00022980"/>
    </source>
</evidence>
<evidence type="ECO:0000256" key="1">
    <source>
        <dbReference type="ARBA" id="ARBA00010537"/>
    </source>
</evidence>
<dbReference type="InterPro" id="IPR000911">
    <property type="entry name" value="Ribosomal_uL11"/>
</dbReference>
<keyword evidence="6" id="KW-1185">Reference proteome</keyword>
<reference evidence="5" key="1">
    <citation type="submission" date="2020-12" db="EMBL/GenBank/DDBJ databases">
        <authorList>
            <consortium name="Molecular Ecology Group"/>
        </authorList>
    </citation>
    <scope>NUCLEOTIDE SEQUENCE</scope>
    <source>
        <strain evidence="5">TBG_1078</strain>
    </source>
</reference>
<dbReference type="GO" id="GO:0006412">
    <property type="term" value="P:translation"/>
    <property type="evidence" value="ECO:0007669"/>
    <property type="project" value="InterPro"/>
</dbReference>
<dbReference type="GO" id="GO:0070180">
    <property type="term" value="F:large ribosomal subunit rRNA binding"/>
    <property type="evidence" value="ECO:0007669"/>
    <property type="project" value="TreeGrafter"/>
</dbReference>
<evidence type="ECO:0000313" key="6">
    <source>
        <dbReference type="Proteomes" id="UP000645828"/>
    </source>
</evidence>
<evidence type="ECO:0000256" key="3">
    <source>
        <dbReference type="ARBA" id="ARBA00023274"/>
    </source>
</evidence>
<keyword evidence="3" id="KW-0687">Ribonucleoprotein</keyword>
<accession>A0A811ZF76</accession>
<dbReference type="Gene3D" id="1.10.10.250">
    <property type="entry name" value="Ribosomal protein L11, C-terminal domain"/>
    <property type="match status" value="1"/>
</dbReference>
<feature type="domain" description="Large ribosomal subunit protein uL11 C-terminal" evidence="4">
    <location>
        <begin position="44"/>
        <end position="83"/>
    </location>
</feature>
<dbReference type="SUPFAM" id="SSF54747">
    <property type="entry name" value="Ribosomal L11/L12e N-terminal domain"/>
    <property type="match status" value="1"/>
</dbReference>
<dbReference type="AlphaFoldDB" id="A0A811ZF76"/>
<keyword evidence="2" id="KW-0689">Ribosomal protein</keyword>
<dbReference type="PANTHER" id="PTHR11661">
    <property type="entry name" value="60S RIBOSOMAL PROTEIN L12"/>
    <property type="match status" value="1"/>
</dbReference>
<dbReference type="InterPro" id="IPR036796">
    <property type="entry name" value="Ribosomal_uL11_N_sf"/>
</dbReference>
<dbReference type="EMBL" id="CAJHUB010000763">
    <property type="protein sequence ID" value="CAD7687348.1"/>
    <property type="molecule type" value="Genomic_DNA"/>
</dbReference>
<dbReference type="GO" id="GO:0022625">
    <property type="term" value="C:cytosolic large ribosomal subunit"/>
    <property type="evidence" value="ECO:0007669"/>
    <property type="project" value="TreeGrafter"/>
</dbReference>
<protein>
    <submittedName>
        <fullName evidence="5">(raccoon dog) hypothetical protein</fullName>
    </submittedName>
</protein>
<dbReference type="Pfam" id="PF00298">
    <property type="entry name" value="Ribosomal_L11"/>
    <property type="match status" value="1"/>
</dbReference>
<dbReference type="GO" id="GO:0003735">
    <property type="term" value="F:structural constituent of ribosome"/>
    <property type="evidence" value="ECO:0007669"/>
    <property type="project" value="InterPro"/>
</dbReference>
<name>A0A811ZF76_NYCPR</name>
<comment type="caution">
    <text evidence="5">The sequence shown here is derived from an EMBL/GenBank/DDBJ whole genome shotgun (WGS) entry which is preliminary data.</text>
</comment>
<organism evidence="5 6">
    <name type="scientific">Nyctereutes procyonoides</name>
    <name type="common">Raccoon dog</name>
    <name type="synonym">Canis procyonoides</name>
    <dbReference type="NCBI Taxonomy" id="34880"/>
    <lineage>
        <taxon>Eukaryota</taxon>
        <taxon>Metazoa</taxon>
        <taxon>Chordata</taxon>
        <taxon>Craniata</taxon>
        <taxon>Vertebrata</taxon>
        <taxon>Euteleostomi</taxon>
        <taxon>Mammalia</taxon>
        <taxon>Eutheria</taxon>
        <taxon>Laurasiatheria</taxon>
        <taxon>Carnivora</taxon>
        <taxon>Caniformia</taxon>
        <taxon>Canidae</taxon>
        <taxon>Nyctereutes</taxon>
    </lineage>
</organism>
<dbReference type="InterPro" id="IPR020783">
    <property type="entry name" value="Ribosomal_uL11_C"/>
</dbReference>
<dbReference type="InterPro" id="IPR036769">
    <property type="entry name" value="Ribosomal_uL11_C_sf"/>
</dbReference>
<dbReference type="PANTHER" id="PTHR11661:SF2">
    <property type="entry name" value="LARGE RIBOSOMAL SUBUNIT PROTEIN UL11"/>
    <property type="match status" value="1"/>
</dbReference>
<comment type="similarity">
    <text evidence="1">Belongs to the universal ribosomal protein uL11 family.</text>
</comment>